<dbReference type="AlphaFoldDB" id="A0A382RM45"/>
<name>A0A382RM45_9ZZZZ</name>
<dbReference type="PANTHER" id="PTHR44196:SF1">
    <property type="entry name" value="DEHYDROGENASE_REDUCTASE SDR FAMILY MEMBER 7B"/>
    <property type="match status" value="1"/>
</dbReference>
<dbReference type="PRINTS" id="PR00080">
    <property type="entry name" value="SDRFAMILY"/>
</dbReference>
<reference evidence="3" key="1">
    <citation type="submission" date="2018-05" db="EMBL/GenBank/DDBJ databases">
        <authorList>
            <person name="Lanie J.A."/>
            <person name="Ng W.-L."/>
            <person name="Kazmierczak K.M."/>
            <person name="Andrzejewski T.M."/>
            <person name="Davidsen T.M."/>
            <person name="Wayne K.J."/>
            <person name="Tettelin H."/>
            <person name="Glass J.I."/>
            <person name="Rusch D."/>
            <person name="Podicherti R."/>
            <person name="Tsui H.-C.T."/>
            <person name="Winkler M.E."/>
        </authorList>
    </citation>
    <scope>NUCLEOTIDE SEQUENCE</scope>
</reference>
<dbReference type="InterPro" id="IPR036291">
    <property type="entry name" value="NAD(P)-bd_dom_sf"/>
</dbReference>
<evidence type="ECO:0000313" key="3">
    <source>
        <dbReference type="EMBL" id="SVC98322.1"/>
    </source>
</evidence>
<comment type="similarity">
    <text evidence="1">Belongs to the short-chain dehydrogenases/reductases (SDR) family.</text>
</comment>
<keyword evidence="2" id="KW-0560">Oxidoreductase</keyword>
<organism evidence="3">
    <name type="scientific">marine metagenome</name>
    <dbReference type="NCBI Taxonomy" id="408172"/>
    <lineage>
        <taxon>unclassified sequences</taxon>
        <taxon>metagenomes</taxon>
        <taxon>ecological metagenomes</taxon>
    </lineage>
</organism>
<gene>
    <name evidence="3" type="ORF">METZ01_LOCUS351176</name>
</gene>
<protein>
    <recommendedName>
        <fullName evidence="4">SDR family oxidoreductase</fullName>
    </recommendedName>
</protein>
<feature type="non-terminal residue" evidence="3">
    <location>
        <position position="1"/>
    </location>
</feature>
<dbReference type="GO" id="GO:0016491">
    <property type="term" value="F:oxidoreductase activity"/>
    <property type="evidence" value="ECO:0007669"/>
    <property type="project" value="UniProtKB-KW"/>
</dbReference>
<dbReference type="PRINTS" id="PR00081">
    <property type="entry name" value="GDHRDH"/>
</dbReference>
<dbReference type="Gene3D" id="3.40.50.720">
    <property type="entry name" value="NAD(P)-binding Rossmann-like Domain"/>
    <property type="match status" value="1"/>
</dbReference>
<sequence>TGASRGIGRSVAQLLASEGAAVWGLARSESELAELAAETCGEVLVADVADDLATWEAIDRMKDAIGGAPDMVVNSAGVFGVESVSKATVQDFDEQMGVNLRGTFIVNRAVLPGMLERRSGIIINVGSVAGRKAYPGNSLYSASKFGLRGYHEVLLEEIRGTGVRATLIEPAATDTPLWDPLDPDSHPRLPSRTEMLRPEDVAEAVLFVVSRPDLVRIPVLQIEQA</sequence>
<dbReference type="EMBL" id="UINC01122486">
    <property type="protein sequence ID" value="SVC98322.1"/>
    <property type="molecule type" value="Genomic_DNA"/>
</dbReference>
<dbReference type="CDD" id="cd05233">
    <property type="entry name" value="SDR_c"/>
    <property type="match status" value="1"/>
</dbReference>
<evidence type="ECO:0008006" key="4">
    <source>
        <dbReference type="Google" id="ProtNLM"/>
    </source>
</evidence>
<dbReference type="SUPFAM" id="SSF51735">
    <property type="entry name" value="NAD(P)-binding Rossmann-fold domains"/>
    <property type="match status" value="1"/>
</dbReference>
<dbReference type="GO" id="GO:0016020">
    <property type="term" value="C:membrane"/>
    <property type="evidence" value="ECO:0007669"/>
    <property type="project" value="TreeGrafter"/>
</dbReference>
<evidence type="ECO:0000256" key="2">
    <source>
        <dbReference type="ARBA" id="ARBA00023002"/>
    </source>
</evidence>
<accession>A0A382RM45</accession>
<dbReference type="InterPro" id="IPR002347">
    <property type="entry name" value="SDR_fam"/>
</dbReference>
<evidence type="ECO:0000256" key="1">
    <source>
        <dbReference type="ARBA" id="ARBA00006484"/>
    </source>
</evidence>
<dbReference type="Pfam" id="PF00106">
    <property type="entry name" value="adh_short"/>
    <property type="match status" value="1"/>
</dbReference>
<dbReference type="PANTHER" id="PTHR44196">
    <property type="entry name" value="DEHYDROGENASE/REDUCTASE SDR FAMILY MEMBER 7B"/>
    <property type="match status" value="1"/>
</dbReference>
<proteinExistence type="inferred from homology"/>